<name>A0A926DGB8_9FIRM</name>
<dbReference type="Proteomes" id="UP000620366">
    <property type="component" value="Unassembled WGS sequence"/>
</dbReference>
<dbReference type="AlphaFoldDB" id="A0A926DGB8"/>
<keyword evidence="2" id="KW-1185">Reference proteome</keyword>
<reference evidence="1" key="1">
    <citation type="submission" date="2020-08" db="EMBL/GenBank/DDBJ databases">
        <title>Genome public.</title>
        <authorList>
            <person name="Liu C."/>
            <person name="Sun Q."/>
        </authorList>
    </citation>
    <scope>NUCLEOTIDE SEQUENCE</scope>
    <source>
        <strain evidence="1">BX7</strain>
    </source>
</reference>
<proteinExistence type="predicted"/>
<accession>A0A926DGB8</accession>
<comment type="caution">
    <text evidence="1">The sequence shown here is derived from an EMBL/GenBank/DDBJ whole genome shotgun (WGS) entry which is preliminary data.</text>
</comment>
<evidence type="ECO:0000313" key="1">
    <source>
        <dbReference type="EMBL" id="MBC8537292.1"/>
    </source>
</evidence>
<sequence length="235" mass="26959">MTLTGRVTDYDPNSGLMTITAEYGNFLDVIRKGYRECEIRLDDGRAISAKQRRKARAIVADICTWAGYDVRTEADNVHETLKAYMCDEWGYEDFSLGNTDMTTAREYINYLINFCLRNDVPCLDSLLNRTDDIDAYLYACLFYGKCCICGKRGDLHHEEAIGMGRDRTQIIHEGIPAIELCRVHHTEAETIGREAFREKYHVYGIPLDKILCRKHGLKTADIRDKAYLKGVRHAE</sequence>
<gene>
    <name evidence="1" type="ORF">H8695_11390</name>
</gene>
<protein>
    <submittedName>
        <fullName evidence="1">Uncharacterized protein</fullName>
    </submittedName>
</protein>
<dbReference type="RefSeq" id="WP_249301833.1">
    <property type="nucleotide sequence ID" value="NZ_JACRSP010000007.1"/>
</dbReference>
<dbReference type="EMBL" id="JACRSP010000007">
    <property type="protein sequence ID" value="MBC8537292.1"/>
    <property type="molecule type" value="Genomic_DNA"/>
</dbReference>
<dbReference type="InterPro" id="IPR041242">
    <property type="entry name" value="HNHc_6"/>
</dbReference>
<evidence type="ECO:0000313" key="2">
    <source>
        <dbReference type="Proteomes" id="UP000620366"/>
    </source>
</evidence>
<organism evidence="1 2">
    <name type="scientific">Feifania hominis</name>
    <dbReference type="NCBI Taxonomy" id="2763660"/>
    <lineage>
        <taxon>Bacteria</taxon>
        <taxon>Bacillati</taxon>
        <taxon>Bacillota</taxon>
        <taxon>Clostridia</taxon>
        <taxon>Eubacteriales</taxon>
        <taxon>Feifaniaceae</taxon>
        <taxon>Feifania</taxon>
    </lineage>
</organism>
<dbReference type="Pfam" id="PF16784">
    <property type="entry name" value="HNHc_6"/>
    <property type="match status" value="1"/>
</dbReference>